<dbReference type="Pfam" id="PF00308">
    <property type="entry name" value="Bac_DnaA"/>
    <property type="match status" value="1"/>
</dbReference>
<evidence type="ECO:0000256" key="5">
    <source>
        <dbReference type="ARBA" id="ARBA00022840"/>
    </source>
</evidence>
<dbReference type="PANTHER" id="PTHR30050:SF2">
    <property type="entry name" value="CHROMOSOMAL REPLICATION INITIATOR PROTEIN DNAA"/>
    <property type="match status" value="1"/>
</dbReference>
<dbReference type="GO" id="GO:0003688">
    <property type="term" value="F:DNA replication origin binding"/>
    <property type="evidence" value="ECO:0007669"/>
    <property type="project" value="UniProtKB-UniRule"/>
</dbReference>
<comment type="caution">
    <text evidence="8">Lacks conserved residue(s) required for the propagation of feature annotation.</text>
</comment>
<evidence type="ECO:0000256" key="4">
    <source>
        <dbReference type="ARBA" id="ARBA00022741"/>
    </source>
</evidence>
<dbReference type="InterPro" id="IPR024633">
    <property type="entry name" value="DnaA_N_dom"/>
</dbReference>
<dbReference type="InterPro" id="IPR003593">
    <property type="entry name" value="AAA+_ATPase"/>
</dbReference>
<comment type="function">
    <text evidence="8 10">Plays an essential role in the initiation and regulation of chromosomal replication. ATP-DnaA binds to the origin of replication (oriC) to initiate formation of the DNA replication initiation complex once per cell cycle. Binds the DnaA box (a 9 base pair repeat at the origin) and separates the double-stranded (ds)DNA. Forms a right-handed helical filament on oriC DNA; dsDNA binds to the exterior of the filament while single-stranded (ss)DNA is stabiized in the filament's interior. The ATP-DnaA-oriC complex binds and stabilizes one strand of the AT-rich DNA unwinding element (DUE), permitting loading of DNA polymerase. After initiation quickly degrades to an ADP-DnaA complex that is not apt for DNA replication. Binds acidic phospholipids.</text>
</comment>
<keyword evidence="3 8" id="KW-0235">DNA replication</keyword>
<dbReference type="SMART" id="SM00760">
    <property type="entry name" value="Bac_DnaA_C"/>
    <property type="match status" value="1"/>
</dbReference>
<evidence type="ECO:0000256" key="7">
    <source>
        <dbReference type="ARBA" id="ARBA00023125"/>
    </source>
</evidence>
<dbReference type="GO" id="GO:0006270">
    <property type="term" value="P:DNA replication initiation"/>
    <property type="evidence" value="ECO:0007669"/>
    <property type="project" value="UniProtKB-UniRule"/>
</dbReference>
<feature type="region of interest" description="Domain IV, binds dsDNA" evidence="8">
    <location>
        <begin position="351"/>
        <end position="473"/>
    </location>
</feature>
<dbReference type="FunFam" id="3.40.50.300:FF:000668">
    <property type="entry name" value="Chromosomal replication initiator protein DnaA"/>
    <property type="match status" value="1"/>
</dbReference>
<dbReference type="EMBL" id="QSGO01000013">
    <property type="protein sequence ID" value="RHB33817.1"/>
    <property type="molecule type" value="Genomic_DNA"/>
</dbReference>
<organism evidence="14 15">
    <name type="scientific">Bacteroides nordii</name>
    <dbReference type="NCBI Taxonomy" id="291645"/>
    <lineage>
        <taxon>Bacteria</taxon>
        <taxon>Pseudomonadati</taxon>
        <taxon>Bacteroidota</taxon>
        <taxon>Bacteroidia</taxon>
        <taxon>Bacteroidales</taxon>
        <taxon>Bacteroidaceae</taxon>
        <taxon>Bacteroides</taxon>
    </lineage>
</organism>
<dbReference type="InterPro" id="IPR013159">
    <property type="entry name" value="DnaA_C"/>
</dbReference>
<dbReference type="Pfam" id="PF08299">
    <property type="entry name" value="Bac_DnaA_C"/>
    <property type="match status" value="1"/>
</dbReference>
<feature type="binding site" evidence="8">
    <location>
        <position position="182"/>
    </location>
    <ligand>
        <name>ATP</name>
        <dbReference type="ChEBI" id="CHEBI:30616"/>
    </ligand>
</feature>
<comment type="subcellular location">
    <subcellularLocation>
        <location evidence="8">Cytoplasm</location>
    </subcellularLocation>
</comment>
<evidence type="ECO:0000313" key="14">
    <source>
        <dbReference type="EMBL" id="RHB33817.1"/>
    </source>
</evidence>
<dbReference type="HAMAP" id="MF_00377">
    <property type="entry name" value="DnaA_bact"/>
    <property type="match status" value="1"/>
</dbReference>
<keyword evidence="2 8" id="KW-0963">Cytoplasm</keyword>
<name>A0A413VJQ7_9BACE</name>
<dbReference type="SUPFAM" id="SSF52540">
    <property type="entry name" value="P-loop containing nucleoside triphosphate hydrolases"/>
    <property type="match status" value="1"/>
</dbReference>
<dbReference type="GO" id="GO:0005886">
    <property type="term" value="C:plasma membrane"/>
    <property type="evidence" value="ECO:0007669"/>
    <property type="project" value="TreeGrafter"/>
</dbReference>
<protein>
    <recommendedName>
        <fullName evidence="8 9">Chromosomal replication initiator protein DnaA</fullName>
    </recommendedName>
</protein>
<feature type="domain" description="Chromosomal replication initiator DnaA C-terminal" evidence="13">
    <location>
        <begin position="378"/>
        <end position="447"/>
    </location>
</feature>
<dbReference type="SMART" id="SM00382">
    <property type="entry name" value="AAA"/>
    <property type="match status" value="1"/>
</dbReference>
<evidence type="ECO:0000256" key="8">
    <source>
        <dbReference type="HAMAP-Rule" id="MF_00377"/>
    </source>
</evidence>
<dbReference type="InterPro" id="IPR018312">
    <property type="entry name" value="Chromosome_initiator_DnaA_CS"/>
</dbReference>
<dbReference type="PANTHER" id="PTHR30050">
    <property type="entry name" value="CHROMOSOMAL REPLICATION INITIATOR PROTEIN DNAA"/>
    <property type="match status" value="1"/>
</dbReference>
<comment type="similarity">
    <text evidence="1 8 11">Belongs to the DnaA family.</text>
</comment>
<dbReference type="InterPro" id="IPR013317">
    <property type="entry name" value="DnaA_dom"/>
</dbReference>
<comment type="subunit">
    <text evidence="8">Oligomerizes as a right-handed, spiral filament on DNA at oriC.</text>
</comment>
<evidence type="ECO:0000313" key="15">
    <source>
        <dbReference type="Proteomes" id="UP000284379"/>
    </source>
</evidence>
<dbReference type="GeneID" id="69503400"/>
<accession>A0A413VJQ7</accession>
<dbReference type="GO" id="GO:0006275">
    <property type="term" value="P:regulation of DNA replication"/>
    <property type="evidence" value="ECO:0007669"/>
    <property type="project" value="UniProtKB-UniRule"/>
</dbReference>
<dbReference type="GO" id="GO:0005524">
    <property type="term" value="F:ATP binding"/>
    <property type="evidence" value="ECO:0007669"/>
    <property type="project" value="UniProtKB-UniRule"/>
</dbReference>
<feature type="binding site" evidence="8">
    <location>
        <position position="178"/>
    </location>
    <ligand>
        <name>ATP</name>
        <dbReference type="ChEBI" id="CHEBI:30616"/>
    </ligand>
</feature>
<dbReference type="Gene3D" id="1.10.1750.10">
    <property type="match status" value="1"/>
</dbReference>
<dbReference type="Gene3D" id="1.10.8.60">
    <property type="match status" value="1"/>
</dbReference>
<evidence type="ECO:0000256" key="11">
    <source>
        <dbReference type="RuleBase" id="RU004227"/>
    </source>
</evidence>
<dbReference type="RefSeq" id="WP_002562523.1">
    <property type="nucleotide sequence ID" value="NZ_CABJFV010000013.1"/>
</dbReference>
<feature type="region of interest" description="Domain I, interacts with DnaA modulators" evidence="8">
    <location>
        <begin position="1"/>
        <end position="87"/>
    </location>
</feature>
<gene>
    <name evidence="8" type="primary">dnaA</name>
    <name evidence="14" type="ORF">DW888_15110</name>
</gene>
<dbReference type="Gene3D" id="3.40.50.300">
    <property type="entry name" value="P-loop containing nucleotide triphosphate hydrolases"/>
    <property type="match status" value="1"/>
</dbReference>
<feature type="domain" description="AAA+ ATPase" evidence="12">
    <location>
        <begin position="167"/>
        <end position="297"/>
    </location>
</feature>
<comment type="caution">
    <text evidence="14">The sequence shown here is derived from an EMBL/GenBank/DDBJ whole genome shotgun (WGS) entry which is preliminary data.</text>
</comment>
<comment type="domain">
    <text evidence="8">Domain I is involved in oligomerization and binding regulators, domain II is flexibile and of varying length in different bacteria, domain III forms the AAA+ region, while domain IV binds dsDNA.</text>
</comment>
<dbReference type="Pfam" id="PF11638">
    <property type="entry name" value="DnaA_N"/>
    <property type="match status" value="1"/>
</dbReference>
<dbReference type="GO" id="GO:0008289">
    <property type="term" value="F:lipid binding"/>
    <property type="evidence" value="ECO:0007669"/>
    <property type="project" value="UniProtKB-KW"/>
</dbReference>
<dbReference type="InterPro" id="IPR038454">
    <property type="entry name" value="DnaA_N_sf"/>
</dbReference>
<evidence type="ECO:0000256" key="6">
    <source>
        <dbReference type="ARBA" id="ARBA00023121"/>
    </source>
</evidence>
<evidence type="ECO:0000256" key="9">
    <source>
        <dbReference type="NCBIfam" id="TIGR00362"/>
    </source>
</evidence>
<dbReference type="Proteomes" id="UP000284379">
    <property type="component" value="Unassembled WGS sequence"/>
</dbReference>
<evidence type="ECO:0000256" key="3">
    <source>
        <dbReference type="ARBA" id="ARBA00022705"/>
    </source>
</evidence>
<keyword evidence="5 8" id="KW-0067">ATP-binding</keyword>
<evidence type="ECO:0000256" key="2">
    <source>
        <dbReference type="ARBA" id="ARBA00022490"/>
    </source>
</evidence>
<dbReference type="GO" id="GO:0005737">
    <property type="term" value="C:cytoplasm"/>
    <property type="evidence" value="ECO:0007669"/>
    <property type="project" value="UniProtKB-SubCell"/>
</dbReference>
<evidence type="ECO:0000256" key="1">
    <source>
        <dbReference type="ARBA" id="ARBA00006583"/>
    </source>
</evidence>
<dbReference type="CDD" id="cd06571">
    <property type="entry name" value="Bac_DnaA_C"/>
    <property type="match status" value="1"/>
</dbReference>
<feature type="binding site" evidence="8">
    <location>
        <position position="180"/>
    </location>
    <ligand>
        <name>ATP</name>
        <dbReference type="ChEBI" id="CHEBI:30616"/>
    </ligand>
</feature>
<dbReference type="CDD" id="cd00009">
    <property type="entry name" value="AAA"/>
    <property type="match status" value="1"/>
</dbReference>
<proteinExistence type="inferred from homology"/>
<dbReference type="PRINTS" id="PR00051">
    <property type="entry name" value="DNAA"/>
</dbReference>
<dbReference type="InterPro" id="IPR027417">
    <property type="entry name" value="P-loop_NTPase"/>
</dbReference>
<dbReference type="AlphaFoldDB" id="A0A413VJQ7"/>
<evidence type="ECO:0000259" key="13">
    <source>
        <dbReference type="SMART" id="SM00760"/>
    </source>
</evidence>
<reference evidence="14 15" key="1">
    <citation type="submission" date="2018-08" db="EMBL/GenBank/DDBJ databases">
        <title>A genome reference for cultivated species of the human gut microbiota.</title>
        <authorList>
            <person name="Zou Y."/>
            <person name="Xue W."/>
            <person name="Luo G."/>
        </authorList>
    </citation>
    <scope>NUCLEOTIDE SEQUENCE [LARGE SCALE GENOMIC DNA]</scope>
    <source>
        <strain evidence="14 15">AM40-30BH</strain>
    </source>
</reference>
<keyword evidence="6 8" id="KW-0446">Lipid-binding</keyword>
<dbReference type="PROSITE" id="PS01008">
    <property type="entry name" value="DNAA"/>
    <property type="match status" value="1"/>
</dbReference>
<dbReference type="InterPro" id="IPR010921">
    <property type="entry name" value="Trp_repressor/repl_initiator"/>
</dbReference>
<evidence type="ECO:0000259" key="12">
    <source>
        <dbReference type="SMART" id="SM00382"/>
    </source>
</evidence>
<dbReference type="Gene3D" id="3.30.300.180">
    <property type="match status" value="1"/>
</dbReference>
<dbReference type="SUPFAM" id="SSF48295">
    <property type="entry name" value="TrpR-like"/>
    <property type="match status" value="1"/>
</dbReference>
<evidence type="ECO:0000256" key="10">
    <source>
        <dbReference type="RuleBase" id="RU000577"/>
    </source>
</evidence>
<dbReference type="InterPro" id="IPR020591">
    <property type="entry name" value="Chromosome_initiator_DnaA-like"/>
</dbReference>
<keyword evidence="4 8" id="KW-0547">Nucleotide-binding</keyword>
<dbReference type="NCBIfam" id="TIGR00362">
    <property type="entry name" value="DnaA"/>
    <property type="match status" value="1"/>
</dbReference>
<feature type="binding site" evidence="8">
    <location>
        <position position="181"/>
    </location>
    <ligand>
        <name>ATP</name>
        <dbReference type="ChEBI" id="CHEBI:30616"/>
    </ligand>
</feature>
<sequence>MSESNHVGLWNRCLEIIRDNVPESTYKTWFVPIVPLKYEDKTLIVQVPSQFFYEFLEDKFVDLLRKTLYKVIGEGTKLMYNVMVDRTSIPNKTVNLEASNRSIAVPQTSVIRGSGNKAPNLLHAPAPQDLDPHLNPNYNFENFIEGYSNKLSRSVAEAVAQNPAGTAFNPLFLHGASGVGKTHLANAIGTRIKELYPGKRVLYVSAHLFQVQYTDSVRNNTTNDFINFYQTIDVLIIDDIQEFAGVTKTQNTFFHIFNHLHQNGKQLILTSDRAPVLLQGMEERLLTRFKWGMVAELEKPTVELRKNILRNKIHRDGLQFPPEVIEYIAENVNESVRDLEGIVIAIMARSTIFNKEIDLDLAQHIVRGVVRNEAKSIGIDDIINVVCKHFGLDTTAIHTKSRKREVVQARQVAMYLAKTHTDFSTSKIGKFIGNKDHATVLHACKTVKGQCEVDKSFRSDLENIEALLKKKGN</sequence>
<dbReference type="InterPro" id="IPR001957">
    <property type="entry name" value="Chromosome_initiator_DnaA"/>
</dbReference>
<keyword evidence="7 8" id="KW-0238">DNA-binding</keyword>